<dbReference type="EMBL" id="FMWG01000008">
    <property type="protein sequence ID" value="SCZ68519.1"/>
    <property type="molecule type" value="Genomic_DNA"/>
</dbReference>
<organism evidence="1 2">
    <name type="scientific">Epibacterium ulvae</name>
    <dbReference type="NCBI Taxonomy" id="1156985"/>
    <lineage>
        <taxon>Bacteria</taxon>
        <taxon>Pseudomonadati</taxon>
        <taxon>Pseudomonadota</taxon>
        <taxon>Alphaproteobacteria</taxon>
        <taxon>Rhodobacterales</taxon>
        <taxon>Roseobacteraceae</taxon>
        <taxon>Epibacterium</taxon>
    </lineage>
</organism>
<protein>
    <submittedName>
        <fullName evidence="1">Uncharacterized protein</fullName>
    </submittedName>
</protein>
<evidence type="ECO:0000313" key="1">
    <source>
        <dbReference type="EMBL" id="SCZ68519.1"/>
    </source>
</evidence>
<proteinExistence type="predicted"/>
<dbReference type="AlphaFoldDB" id="A0A1G5R5D6"/>
<gene>
    <name evidence="1" type="ORF">SAMN04488118_1087</name>
</gene>
<accession>A0A1G5R5D6</accession>
<evidence type="ECO:0000313" key="2">
    <source>
        <dbReference type="Proteomes" id="UP000198767"/>
    </source>
</evidence>
<keyword evidence="2" id="KW-1185">Reference proteome</keyword>
<dbReference type="Proteomes" id="UP000198767">
    <property type="component" value="Unassembled WGS sequence"/>
</dbReference>
<name>A0A1G5R5D6_9RHOB</name>
<reference evidence="1 2" key="1">
    <citation type="submission" date="2016-10" db="EMBL/GenBank/DDBJ databases">
        <authorList>
            <person name="de Groot N.N."/>
        </authorList>
    </citation>
    <scope>NUCLEOTIDE SEQUENCE [LARGE SCALE GENOMIC DNA]</scope>
    <source>
        <strain evidence="1 2">U95</strain>
    </source>
</reference>
<sequence>MPFEAATSPRNSSFRKVARLAIDKKTRIREALLEKRRLFVTSTTPNL</sequence>